<evidence type="ECO:0000256" key="9">
    <source>
        <dbReference type="HAMAP-Rule" id="MF_00236"/>
    </source>
</evidence>
<comment type="subcellular location">
    <subcellularLocation>
        <location evidence="1 9">Cell membrane</location>
        <topology evidence="1 9">Single-pass membrane protein</topology>
    </subcellularLocation>
</comment>
<name>A0A090IX55_9BACI</name>
<dbReference type="GO" id="GO:0008320">
    <property type="term" value="F:protein transmembrane transporter activity"/>
    <property type="evidence" value="ECO:0007669"/>
    <property type="project" value="UniProtKB-UniRule"/>
</dbReference>
<gene>
    <name evidence="9" type="primary">tatA</name>
    <name evidence="12" type="ORF">B4167_1772</name>
    <name evidence="11" type="ORF">BT1A1_1171</name>
</gene>
<comment type="similarity">
    <text evidence="9">Belongs to the TatA/E family.</text>
</comment>
<evidence type="ECO:0000256" key="3">
    <source>
        <dbReference type="ARBA" id="ARBA00022475"/>
    </source>
</evidence>
<dbReference type="eggNOG" id="COG1826">
    <property type="taxonomic scope" value="Bacteria"/>
</dbReference>
<keyword evidence="3 9" id="KW-1003">Cell membrane</keyword>
<dbReference type="Proteomes" id="UP000032076">
    <property type="component" value="Unassembled WGS sequence"/>
</dbReference>
<sequence>MNLGFGEIAIILIVALLIFGPSKLPKLGRAAGETLQEFKKGMRQVMDDDDKNGKKQVMDDEKSNEKIEG</sequence>
<evidence type="ECO:0000256" key="7">
    <source>
        <dbReference type="ARBA" id="ARBA00023010"/>
    </source>
</evidence>
<dbReference type="EMBL" id="CCRF01000039">
    <property type="protein sequence ID" value="CEE01003.1"/>
    <property type="molecule type" value="Genomic_DNA"/>
</dbReference>
<keyword evidence="4 9" id="KW-0812">Transmembrane</keyword>
<keyword evidence="7 9" id="KW-0811">Translocation</keyword>
<dbReference type="HAMAP" id="MF_00236">
    <property type="entry name" value="TatA_E"/>
    <property type="match status" value="1"/>
</dbReference>
<evidence type="ECO:0000256" key="10">
    <source>
        <dbReference type="SAM" id="MobiDB-lite"/>
    </source>
</evidence>
<evidence type="ECO:0000313" key="14">
    <source>
        <dbReference type="Proteomes" id="UP000040576"/>
    </source>
</evidence>
<dbReference type="GO" id="GO:0033281">
    <property type="term" value="C:TAT protein transport complex"/>
    <property type="evidence" value="ECO:0007669"/>
    <property type="project" value="UniProtKB-UniRule"/>
</dbReference>
<comment type="subunit">
    <text evidence="9">Forms a complex with TatC.</text>
</comment>
<feature type="region of interest" description="Disordered" evidence="10">
    <location>
        <begin position="42"/>
        <end position="69"/>
    </location>
</feature>
<evidence type="ECO:0000256" key="2">
    <source>
        <dbReference type="ARBA" id="ARBA00022448"/>
    </source>
</evidence>
<dbReference type="Gene3D" id="1.20.5.3310">
    <property type="match status" value="1"/>
</dbReference>
<protein>
    <recommendedName>
        <fullName evidence="9">Sec-independent protein translocase protein TatA</fullName>
    </recommendedName>
</protein>
<organism evidence="11 14">
    <name type="scientific">Caldibacillus thermoamylovorans</name>
    <dbReference type="NCBI Taxonomy" id="35841"/>
    <lineage>
        <taxon>Bacteria</taxon>
        <taxon>Bacillati</taxon>
        <taxon>Bacillota</taxon>
        <taxon>Bacilli</taxon>
        <taxon>Bacillales</taxon>
        <taxon>Bacillaceae</taxon>
        <taxon>Caldibacillus</taxon>
    </lineage>
</organism>
<dbReference type="NCBIfam" id="NF011430">
    <property type="entry name" value="PRK14861.1"/>
    <property type="match status" value="1"/>
</dbReference>
<evidence type="ECO:0000256" key="8">
    <source>
        <dbReference type="ARBA" id="ARBA00023136"/>
    </source>
</evidence>
<evidence type="ECO:0000256" key="6">
    <source>
        <dbReference type="ARBA" id="ARBA00022989"/>
    </source>
</evidence>
<keyword evidence="14" id="KW-1185">Reference proteome</keyword>
<keyword evidence="5 9" id="KW-0653">Protein transport</keyword>
<dbReference type="NCBIfam" id="TIGR01411">
    <property type="entry name" value="tatAE"/>
    <property type="match status" value="1"/>
</dbReference>
<feature type="compositionally biased region" description="Basic and acidic residues" evidence="10">
    <location>
        <begin position="51"/>
        <end position="69"/>
    </location>
</feature>
<dbReference type="PANTHER" id="PTHR42982">
    <property type="entry name" value="SEC-INDEPENDENT PROTEIN TRANSLOCASE PROTEIN TATA"/>
    <property type="match status" value="1"/>
</dbReference>
<dbReference type="Proteomes" id="UP000040576">
    <property type="component" value="Unassembled WGS sequence"/>
</dbReference>
<dbReference type="InterPro" id="IPR003369">
    <property type="entry name" value="TatA/B/E"/>
</dbReference>
<dbReference type="Pfam" id="PF02416">
    <property type="entry name" value="TatA_B_E"/>
    <property type="match status" value="1"/>
</dbReference>
<keyword evidence="8 9" id="KW-0472">Membrane</keyword>
<dbReference type="PANTHER" id="PTHR42982:SF1">
    <property type="entry name" value="SEC-INDEPENDENT PROTEIN TRANSLOCASE PROTEIN TATA"/>
    <property type="match status" value="1"/>
</dbReference>
<accession>A0A090IX55</accession>
<dbReference type="AlphaFoldDB" id="A0A090IX55"/>
<evidence type="ECO:0000256" key="1">
    <source>
        <dbReference type="ARBA" id="ARBA00004162"/>
    </source>
</evidence>
<proteinExistence type="inferred from homology"/>
<keyword evidence="2 9" id="KW-0813">Transport</keyword>
<evidence type="ECO:0000313" key="11">
    <source>
        <dbReference type="EMBL" id="CEE01003.1"/>
    </source>
</evidence>
<evidence type="ECO:0000256" key="5">
    <source>
        <dbReference type="ARBA" id="ARBA00022927"/>
    </source>
</evidence>
<reference evidence="12 13" key="2">
    <citation type="submission" date="2015-01" db="EMBL/GenBank/DDBJ databases">
        <title>Draft Genome Sequences of Four Bacillus thermoamylovorans Strains, Isolated From Food Products.</title>
        <authorList>
            <person name="Krawcyk A.O."/>
            <person name="Berendsen E.M."/>
            <person name="Eijlander R.T."/>
            <person name="de Jong A."/>
            <person name="Wells-Bennik M."/>
            <person name="Kuipers O.P."/>
        </authorList>
    </citation>
    <scope>NUCLEOTIDE SEQUENCE [LARGE SCALE GENOMIC DNA]</scope>
    <source>
        <strain evidence="12 13">B4167</strain>
    </source>
</reference>
<evidence type="ECO:0000256" key="4">
    <source>
        <dbReference type="ARBA" id="ARBA00022692"/>
    </source>
</evidence>
<evidence type="ECO:0000313" key="12">
    <source>
        <dbReference type="EMBL" id="KIO73825.1"/>
    </source>
</evidence>
<dbReference type="GeneID" id="92960317"/>
<reference evidence="11 14" key="1">
    <citation type="submission" date="2014-07" db="EMBL/GenBank/DDBJ databases">
        <authorList>
            <person name="Wibberg Daniel"/>
        </authorList>
    </citation>
    <scope>NUCLEOTIDE SEQUENCE [LARGE SCALE GENOMIC DNA]</scope>
</reference>
<dbReference type="InterPro" id="IPR006312">
    <property type="entry name" value="TatA/E"/>
</dbReference>
<comment type="function">
    <text evidence="9">Part of the twin-arginine translocation (Tat) system that transports large folded proteins containing a characteristic twin-arginine motif in their signal peptide across membranes. TatA could form the protein-conducting channel of the Tat system.</text>
</comment>
<evidence type="ECO:0000313" key="13">
    <source>
        <dbReference type="Proteomes" id="UP000032076"/>
    </source>
</evidence>
<dbReference type="STRING" id="35841.B4167_1772"/>
<keyword evidence="6 9" id="KW-1133">Transmembrane helix</keyword>
<dbReference type="EMBL" id="JXLU01000020">
    <property type="protein sequence ID" value="KIO73825.1"/>
    <property type="molecule type" value="Genomic_DNA"/>
</dbReference>
<dbReference type="RefSeq" id="WP_034769010.1">
    <property type="nucleotide sequence ID" value="NZ_CCRF01000039.1"/>
</dbReference>
<dbReference type="KEGG" id="bthv:CQJ30_06255"/>
<dbReference type="PATRIC" id="fig|35841.6.peg.593"/>
<dbReference type="GO" id="GO:0043953">
    <property type="term" value="P:protein transport by the Tat complex"/>
    <property type="evidence" value="ECO:0007669"/>
    <property type="project" value="UniProtKB-UniRule"/>
</dbReference>
<dbReference type="OrthoDB" id="9800908at2"/>